<keyword evidence="2" id="KW-1185">Reference proteome</keyword>
<sequence length="56" mass="6281">CNNIHSKLRLIYNGLQLDYGHIGYFETTLVDTNNSTAHNIPYALSDGNIICGWPDN</sequence>
<organism evidence="1 2">
    <name type="scientific">Funneliformis geosporum</name>
    <dbReference type="NCBI Taxonomy" id="1117311"/>
    <lineage>
        <taxon>Eukaryota</taxon>
        <taxon>Fungi</taxon>
        <taxon>Fungi incertae sedis</taxon>
        <taxon>Mucoromycota</taxon>
        <taxon>Glomeromycotina</taxon>
        <taxon>Glomeromycetes</taxon>
        <taxon>Glomerales</taxon>
        <taxon>Glomeraceae</taxon>
        <taxon>Funneliformis</taxon>
    </lineage>
</organism>
<proteinExistence type="predicted"/>
<dbReference type="AlphaFoldDB" id="A0A9W4T3S7"/>
<accession>A0A9W4T3S7</accession>
<gene>
    <name evidence="1" type="ORF">FWILDA_LOCUS15143</name>
</gene>
<feature type="non-terminal residue" evidence="1">
    <location>
        <position position="1"/>
    </location>
</feature>
<evidence type="ECO:0000313" key="2">
    <source>
        <dbReference type="Proteomes" id="UP001153678"/>
    </source>
</evidence>
<feature type="non-terminal residue" evidence="1">
    <location>
        <position position="56"/>
    </location>
</feature>
<comment type="caution">
    <text evidence="1">The sequence shown here is derived from an EMBL/GenBank/DDBJ whole genome shotgun (WGS) entry which is preliminary data.</text>
</comment>
<evidence type="ECO:0000313" key="1">
    <source>
        <dbReference type="EMBL" id="CAI2191581.1"/>
    </source>
</evidence>
<dbReference type="Proteomes" id="UP001153678">
    <property type="component" value="Unassembled WGS sequence"/>
</dbReference>
<reference evidence="1" key="1">
    <citation type="submission" date="2022-08" db="EMBL/GenBank/DDBJ databases">
        <authorList>
            <person name="Kallberg Y."/>
            <person name="Tangrot J."/>
            <person name="Rosling A."/>
        </authorList>
    </citation>
    <scope>NUCLEOTIDE SEQUENCE</scope>
    <source>
        <strain evidence="1">Wild A</strain>
    </source>
</reference>
<name>A0A9W4T3S7_9GLOM</name>
<protein>
    <submittedName>
        <fullName evidence="1">1842_t:CDS:1</fullName>
    </submittedName>
</protein>
<dbReference type="EMBL" id="CAMKVN010007517">
    <property type="protein sequence ID" value="CAI2191581.1"/>
    <property type="molecule type" value="Genomic_DNA"/>
</dbReference>